<protein>
    <submittedName>
        <fullName evidence="2">M48 family metallopeptidase</fullName>
        <ecNumber evidence="2">3.4.24.-</ecNumber>
    </submittedName>
</protein>
<dbReference type="GO" id="GO:0016787">
    <property type="term" value="F:hydrolase activity"/>
    <property type="evidence" value="ECO:0007669"/>
    <property type="project" value="UniProtKB-KW"/>
</dbReference>
<reference evidence="2 3" key="1">
    <citation type="journal article" date="2019" name="Int. J. Syst. Evol. Microbiol.">
        <title>The Global Catalogue of Microorganisms (GCM) 10K type strain sequencing project: providing services to taxonomists for standard genome sequencing and annotation.</title>
        <authorList>
            <consortium name="The Broad Institute Genomics Platform"/>
            <consortium name="The Broad Institute Genome Sequencing Center for Infectious Disease"/>
            <person name="Wu L."/>
            <person name="Ma J."/>
        </authorList>
    </citation>
    <scope>NUCLEOTIDE SEQUENCE [LARGE SCALE GENOMIC DNA]</scope>
    <source>
        <strain evidence="2 3">CGMCC 1.12553</strain>
    </source>
</reference>
<dbReference type="CDD" id="cd07344">
    <property type="entry name" value="M48_yhfN_like"/>
    <property type="match status" value="1"/>
</dbReference>
<dbReference type="EC" id="3.4.24.-" evidence="2"/>
<dbReference type="PANTHER" id="PTHR30399">
    <property type="entry name" value="UNCHARACTERIZED PROTEIN YGJP"/>
    <property type="match status" value="1"/>
</dbReference>
<dbReference type="RefSeq" id="WP_267625362.1">
    <property type="nucleotide sequence ID" value="NZ_JAODIW010000010.1"/>
</dbReference>
<comment type="caution">
    <text evidence="2">The sequence shown here is derived from an EMBL/GenBank/DDBJ whole genome shotgun (WGS) entry which is preliminary data.</text>
</comment>
<name>A0ABD5P7R2_9EURY</name>
<dbReference type="Pfam" id="PF01863">
    <property type="entry name" value="YgjP-like"/>
    <property type="match status" value="1"/>
</dbReference>
<dbReference type="AlphaFoldDB" id="A0ABD5P7R2"/>
<dbReference type="EMBL" id="JBHSDS010000002">
    <property type="protein sequence ID" value="MFC4356539.1"/>
    <property type="molecule type" value="Genomic_DNA"/>
</dbReference>
<gene>
    <name evidence="2" type="ORF">ACFO0N_01090</name>
</gene>
<dbReference type="PANTHER" id="PTHR30399:SF1">
    <property type="entry name" value="UTP PYROPHOSPHATASE"/>
    <property type="match status" value="1"/>
</dbReference>
<keyword evidence="2" id="KW-0378">Hydrolase</keyword>
<dbReference type="InterPro" id="IPR053136">
    <property type="entry name" value="UTP_pyrophosphatase-like"/>
</dbReference>
<proteinExistence type="predicted"/>
<evidence type="ECO:0000313" key="2">
    <source>
        <dbReference type="EMBL" id="MFC4356539.1"/>
    </source>
</evidence>
<accession>A0ABD5P7R2</accession>
<dbReference type="InterPro" id="IPR002725">
    <property type="entry name" value="YgjP-like_metallopeptidase"/>
</dbReference>
<organism evidence="2 3">
    <name type="scientific">Halobium salinum</name>
    <dbReference type="NCBI Taxonomy" id="1364940"/>
    <lineage>
        <taxon>Archaea</taxon>
        <taxon>Methanobacteriati</taxon>
        <taxon>Methanobacteriota</taxon>
        <taxon>Stenosarchaea group</taxon>
        <taxon>Halobacteria</taxon>
        <taxon>Halobacteriales</taxon>
        <taxon>Haloferacaceae</taxon>
        <taxon>Halobium</taxon>
    </lineage>
</organism>
<keyword evidence="3" id="KW-1185">Reference proteome</keyword>
<feature type="domain" description="YgjP-like metallopeptidase" evidence="1">
    <location>
        <begin position="2"/>
        <end position="89"/>
    </location>
</feature>
<dbReference type="Gene3D" id="3.30.2010.10">
    <property type="entry name" value="Metalloproteases ('zincins'), catalytic domain"/>
    <property type="match status" value="1"/>
</dbReference>
<evidence type="ECO:0000259" key="1">
    <source>
        <dbReference type="Pfam" id="PF01863"/>
    </source>
</evidence>
<dbReference type="Proteomes" id="UP001595921">
    <property type="component" value="Unassembled WGS sequence"/>
</dbReference>
<sequence length="97" mass="11453">MPERAEEYTQKLGTNDVNIKVREIARRWGEYRSGHVVLNWRLILAPRKIQDYVVAHELAHSKHGDHSDSFWNTVGTLVPDYRERREWLRVKGNTLSV</sequence>
<evidence type="ECO:0000313" key="3">
    <source>
        <dbReference type="Proteomes" id="UP001595921"/>
    </source>
</evidence>